<dbReference type="PANTHER" id="PTHR12532">
    <property type="entry name" value="TRANSLATIONAL ACTIVATOR OF CYTOCHROME C OXIDASE 1"/>
    <property type="match status" value="1"/>
</dbReference>
<dbReference type="NCBIfam" id="TIGR01033">
    <property type="entry name" value="YebC/PmpR family DNA-binding transcriptional regulator"/>
    <property type="match status" value="1"/>
</dbReference>
<dbReference type="STRING" id="448386.A0A2V3IQY3"/>
<dbReference type="GO" id="GO:0005737">
    <property type="term" value="C:cytoplasm"/>
    <property type="evidence" value="ECO:0007669"/>
    <property type="project" value="UniProtKB-ARBA"/>
</dbReference>
<dbReference type="Gene3D" id="3.30.70.980">
    <property type="match status" value="2"/>
</dbReference>
<feature type="domain" description="TACO1/YebC-like N-terminal" evidence="3">
    <location>
        <begin position="4"/>
        <end position="72"/>
    </location>
</feature>
<evidence type="ECO:0000259" key="3">
    <source>
        <dbReference type="Pfam" id="PF20772"/>
    </source>
</evidence>
<comment type="caution">
    <text evidence="4">The sequence shown here is derived from an EMBL/GenBank/DDBJ whole genome shotgun (WGS) entry which is preliminary data.</text>
</comment>
<evidence type="ECO:0008006" key="6">
    <source>
        <dbReference type="Google" id="ProtNLM"/>
    </source>
</evidence>
<sequence length="241" mass="26182">MGRRSEKIKGRKEAQSQAKAKVFARIGKMITMAAKQGGPDIVANKPLADAIEAAKSARFPKDTMEKAIARATSPDQADYKQSSFEAYGHGGAAIYIDVLTDNPNRAAADIRTAINKSKFKIASPGSVAFNFDRMGLIHVPVDCVEDADHLLMAAIDAGAEECDIDSQHKSRYRILTNASALHEARKGLEQAGYQIELAQLAMIPKTWVNVSEEDMEKNAEGIDMLQAVEDVDDVFVNASVE</sequence>
<proteinExistence type="inferred from homology"/>
<dbReference type="InterPro" id="IPR049083">
    <property type="entry name" value="TACO1_YebC_N"/>
</dbReference>
<dbReference type="InterPro" id="IPR026564">
    <property type="entry name" value="Transcrip_reg_TACO1-like_dom3"/>
</dbReference>
<dbReference type="NCBIfam" id="NF009044">
    <property type="entry name" value="PRK12378.1"/>
    <property type="match status" value="1"/>
</dbReference>
<dbReference type="Pfam" id="PF20772">
    <property type="entry name" value="TACO1_YebC_N"/>
    <property type="match status" value="1"/>
</dbReference>
<dbReference type="EMBL" id="NBIV01000088">
    <property type="protein sequence ID" value="PXF44509.1"/>
    <property type="molecule type" value="Genomic_DNA"/>
</dbReference>
<comment type="similarity">
    <text evidence="1">Belongs to the TACO1 family.</text>
</comment>
<dbReference type="HAMAP" id="MF_00693">
    <property type="entry name" value="Transcrip_reg_TACO1"/>
    <property type="match status" value="1"/>
</dbReference>
<gene>
    <name evidence="4" type="ORF">BWQ96_05687</name>
</gene>
<keyword evidence="5" id="KW-1185">Reference proteome</keyword>
<dbReference type="SUPFAM" id="SSF75625">
    <property type="entry name" value="YebC-like"/>
    <property type="match status" value="1"/>
</dbReference>
<dbReference type="Proteomes" id="UP000247409">
    <property type="component" value="Unassembled WGS sequence"/>
</dbReference>
<reference evidence="4 5" key="1">
    <citation type="journal article" date="2018" name="Mol. Biol. Evol.">
        <title>Analysis of the draft genome of the red seaweed Gracilariopsis chorda provides insights into genome size evolution in Rhodophyta.</title>
        <authorList>
            <person name="Lee J."/>
            <person name="Yang E.C."/>
            <person name="Graf L."/>
            <person name="Yang J.H."/>
            <person name="Qiu H."/>
            <person name="Zel Zion U."/>
            <person name="Chan C.X."/>
            <person name="Stephens T.G."/>
            <person name="Weber A.P.M."/>
            <person name="Boo G.H."/>
            <person name="Boo S.M."/>
            <person name="Kim K.M."/>
            <person name="Shin Y."/>
            <person name="Jung M."/>
            <person name="Lee S.J."/>
            <person name="Yim H.S."/>
            <person name="Lee J.H."/>
            <person name="Bhattacharya D."/>
            <person name="Yoon H.S."/>
        </authorList>
    </citation>
    <scope>NUCLEOTIDE SEQUENCE [LARGE SCALE GENOMIC DNA]</scope>
    <source>
        <strain evidence="4 5">SKKU-2015</strain>
        <tissue evidence="4">Whole body</tissue>
    </source>
</reference>
<dbReference type="OrthoDB" id="2017544at2759"/>
<name>A0A2V3IQY3_9FLOR</name>
<organism evidence="4 5">
    <name type="scientific">Gracilariopsis chorda</name>
    <dbReference type="NCBI Taxonomy" id="448386"/>
    <lineage>
        <taxon>Eukaryota</taxon>
        <taxon>Rhodophyta</taxon>
        <taxon>Florideophyceae</taxon>
        <taxon>Rhodymeniophycidae</taxon>
        <taxon>Gracilariales</taxon>
        <taxon>Gracilariaceae</taxon>
        <taxon>Gracilariopsis</taxon>
    </lineage>
</organism>
<evidence type="ECO:0000256" key="1">
    <source>
        <dbReference type="ARBA" id="ARBA00008724"/>
    </source>
</evidence>
<dbReference type="Pfam" id="PF01709">
    <property type="entry name" value="Transcrip_reg"/>
    <property type="match status" value="1"/>
</dbReference>
<evidence type="ECO:0000313" key="5">
    <source>
        <dbReference type="Proteomes" id="UP000247409"/>
    </source>
</evidence>
<dbReference type="AlphaFoldDB" id="A0A2V3IQY3"/>
<evidence type="ECO:0000313" key="4">
    <source>
        <dbReference type="EMBL" id="PXF44509.1"/>
    </source>
</evidence>
<dbReference type="InterPro" id="IPR029072">
    <property type="entry name" value="YebC-like"/>
</dbReference>
<evidence type="ECO:0000259" key="2">
    <source>
        <dbReference type="Pfam" id="PF01709"/>
    </source>
</evidence>
<protein>
    <recommendedName>
        <fullName evidence="6">Transcriptional regulatory protein</fullName>
    </recommendedName>
</protein>
<dbReference type="InterPro" id="IPR048300">
    <property type="entry name" value="TACO1_YebC-like_2nd/3rd_dom"/>
</dbReference>
<accession>A0A2V3IQY3</accession>
<dbReference type="PANTHER" id="PTHR12532:SF0">
    <property type="entry name" value="TRANSLATIONAL ACTIVATOR OF CYTOCHROME C OXIDASE 1"/>
    <property type="match status" value="1"/>
</dbReference>
<feature type="domain" description="TACO1/YebC-like second and third" evidence="2">
    <location>
        <begin position="79"/>
        <end position="238"/>
    </location>
</feature>
<dbReference type="InterPro" id="IPR017856">
    <property type="entry name" value="Integrase-like_N"/>
</dbReference>
<dbReference type="Gene3D" id="1.10.10.200">
    <property type="match status" value="1"/>
</dbReference>
<dbReference type="InterPro" id="IPR002876">
    <property type="entry name" value="Transcrip_reg_TACO1-like"/>
</dbReference>